<sequence>MTTVAEFEAAAAEAKNFKTSPTQDELLKLYALYKQATVGDNTTAAPGMFDVKGKYKWNAWNELKGTSPEDARKQYVELVTRLATEHK</sequence>
<dbReference type="InterPro" id="IPR022408">
    <property type="entry name" value="Acyl-CoA-binding_prot_CS"/>
</dbReference>
<evidence type="ECO:0000256" key="2">
    <source>
        <dbReference type="ARBA" id="ARBA00023121"/>
    </source>
</evidence>
<dbReference type="FunFam" id="1.20.80.10:FF:000010">
    <property type="entry name" value="Acyl-CoA-binding domain-containing protein 5"/>
    <property type="match status" value="1"/>
</dbReference>
<dbReference type="PANTHER" id="PTHR23310">
    <property type="entry name" value="ACYL-COA-BINDING PROTEIN, ACBP"/>
    <property type="match status" value="1"/>
</dbReference>
<organism evidence="4 5">
    <name type="scientific">Entomortierella chlamydospora</name>
    <dbReference type="NCBI Taxonomy" id="101097"/>
    <lineage>
        <taxon>Eukaryota</taxon>
        <taxon>Fungi</taxon>
        <taxon>Fungi incertae sedis</taxon>
        <taxon>Mucoromycota</taxon>
        <taxon>Mortierellomycotina</taxon>
        <taxon>Mortierellomycetes</taxon>
        <taxon>Mortierellales</taxon>
        <taxon>Mortierellaceae</taxon>
        <taxon>Entomortierella</taxon>
    </lineage>
</organism>
<keyword evidence="5" id="KW-1185">Reference proteome</keyword>
<dbReference type="PRINTS" id="PR00689">
    <property type="entry name" value="ACOABINDINGP"/>
</dbReference>
<dbReference type="GO" id="GO:0000062">
    <property type="term" value="F:fatty-acyl-CoA binding"/>
    <property type="evidence" value="ECO:0007669"/>
    <property type="project" value="InterPro"/>
</dbReference>
<evidence type="ECO:0000259" key="3">
    <source>
        <dbReference type="PROSITE" id="PS51228"/>
    </source>
</evidence>
<dbReference type="Pfam" id="PF00887">
    <property type="entry name" value="ACBP"/>
    <property type="match status" value="1"/>
</dbReference>
<gene>
    <name evidence="4" type="ORF">BGZ80_002246</name>
</gene>
<dbReference type="SUPFAM" id="SSF47027">
    <property type="entry name" value="Acyl-CoA binding protein"/>
    <property type="match status" value="1"/>
</dbReference>
<reference evidence="4" key="1">
    <citation type="journal article" date="2020" name="Fungal Divers.">
        <title>Resolving the Mortierellaceae phylogeny through synthesis of multi-gene phylogenetics and phylogenomics.</title>
        <authorList>
            <person name="Vandepol N."/>
            <person name="Liber J."/>
            <person name="Desiro A."/>
            <person name="Na H."/>
            <person name="Kennedy M."/>
            <person name="Barry K."/>
            <person name="Grigoriev I.V."/>
            <person name="Miller A.N."/>
            <person name="O'Donnell K."/>
            <person name="Stajich J.E."/>
            <person name="Bonito G."/>
        </authorList>
    </citation>
    <scope>NUCLEOTIDE SEQUENCE</scope>
    <source>
        <strain evidence="4">NRRL 2769</strain>
    </source>
</reference>
<feature type="domain" description="ACB" evidence="3">
    <location>
        <begin position="3"/>
        <end position="87"/>
    </location>
</feature>
<dbReference type="InterPro" id="IPR000582">
    <property type="entry name" value="Acyl-CoA-binding_protein"/>
</dbReference>
<accession>A0A9P6N1B3</accession>
<dbReference type="Proteomes" id="UP000703661">
    <property type="component" value="Unassembled WGS sequence"/>
</dbReference>
<evidence type="ECO:0000313" key="4">
    <source>
        <dbReference type="EMBL" id="KAG0021507.1"/>
    </source>
</evidence>
<dbReference type="PROSITE" id="PS00880">
    <property type="entry name" value="ACB_1"/>
    <property type="match status" value="1"/>
</dbReference>
<evidence type="ECO:0000256" key="1">
    <source>
        <dbReference type="ARBA" id="ARBA00005567"/>
    </source>
</evidence>
<dbReference type="EMBL" id="JAAAID010000155">
    <property type="protein sequence ID" value="KAG0021507.1"/>
    <property type="molecule type" value="Genomic_DNA"/>
</dbReference>
<evidence type="ECO:0000313" key="5">
    <source>
        <dbReference type="Proteomes" id="UP000703661"/>
    </source>
</evidence>
<comment type="caution">
    <text evidence="4">The sequence shown here is derived from an EMBL/GenBank/DDBJ whole genome shotgun (WGS) entry which is preliminary data.</text>
</comment>
<protein>
    <recommendedName>
        <fullName evidence="3">ACB domain-containing protein</fullName>
    </recommendedName>
</protein>
<name>A0A9P6N1B3_9FUNG</name>
<dbReference type="InterPro" id="IPR014352">
    <property type="entry name" value="FERM/acyl-CoA-bd_prot_sf"/>
</dbReference>
<keyword evidence="2" id="KW-0446">Lipid-binding</keyword>
<dbReference type="PANTHER" id="PTHR23310:SF62">
    <property type="entry name" value="ACYL-COA BINDING PROTEIN 1, ISOFORM A"/>
    <property type="match status" value="1"/>
</dbReference>
<dbReference type="PROSITE" id="PS51228">
    <property type="entry name" value="ACB_2"/>
    <property type="match status" value="1"/>
</dbReference>
<proteinExistence type="inferred from homology"/>
<comment type="similarity">
    <text evidence="1">Belongs to the ACBP family.</text>
</comment>
<dbReference type="GO" id="GO:0006631">
    <property type="term" value="P:fatty acid metabolic process"/>
    <property type="evidence" value="ECO:0007669"/>
    <property type="project" value="TreeGrafter"/>
</dbReference>
<dbReference type="InterPro" id="IPR035984">
    <property type="entry name" value="Acyl-CoA-binding_sf"/>
</dbReference>
<dbReference type="AlphaFoldDB" id="A0A9P6N1B3"/>
<dbReference type="Gene3D" id="1.20.80.10">
    <property type="match status" value="1"/>
</dbReference>